<organism evidence="1 2">
    <name type="scientific">Roseobacter insulae</name>
    <dbReference type="NCBI Taxonomy" id="2859783"/>
    <lineage>
        <taxon>Bacteria</taxon>
        <taxon>Pseudomonadati</taxon>
        <taxon>Pseudomonadota</taxon>
        <taxon>Alphaproteobacteria</taxon>
        <taxon>Rhodobacterales</taxon>
        <taxon>Roseobacteraceae</taxon>
        <taxon>Roseobacter</taxon>
    </lineage>
</organism>
<evidence type="ECO:0000313" key="2">
    <source>
        <dbReference type="Proteomes" id="UP001138661"/>
    </source>
</evidence>
<comment type="caution">
    <text evidence="1">The sequence shown here is derived from an EMBL/GenBank/DDBJ whole genome shotgun (WGS) entry which is preliminary data.</text>
</comment>
<reference evidence="1" key="1">
    <citation type="submission" date="2021-07" db="EMBL/GenBank/DDBJ databases">
        <title>Roseobacter insulae sp. nov., isolated from a tidal flat.</title>
        <authorList>
            <person name="Park S."/>
            <person name="Yoon J.-H."/>
        </authorList>
    </citation>
    <scope>NUCLEOTIDE SEQUENCE</scope>
    <source>
        <strain evidence="1">YSTF-M11</strain>
    </source>
</reference>
<keyword evidence="2" id="KW-1185">Reference proteome</keyword>
<dbReference type="EMBL" id="JAHXDN010000009">
    <property type="protein sequence ID" value="MBW4710544.1"/>
    <property type="molecule type" value="Genomic_DNA"/>
</dbReference>
<accession>A0A9X1FZF0</accession>
<name>A0A9X1FZF0_9RHOB</name>
<sequence>MDNLPWGTFRAHLNGSPYIVTKTRFSGGRSTKLVAEELGGADYISFNYYALSRGGRLFPCEMSRDKVIWFVLNVRPETTRHHAEA</sequence>
<evidence type="ECO:0000313" key="1">
    <source>
        <dbReference type="EMBL" id="MBW4710544.1"/>
    </source>
</evidence>
<dbReference type="Proteomes" id="UP001138661">
    <property type="component" value="Unassembled WGS sequence"/>
</dbReference>
<dbReference type="AlphaFoldDB" id="A0A9X1FZF0"/>
<proteinExistence type="predicted"/>
<protein>
    <submittedName>
        <fullName evidence="1">Uncharacterized protein</fullName>
    </submittedName>
</protein>
<gene>
    <name evidence="1" type="ORF">KX928_22380</name>
</gene>